<protein>
    <submittedName>
        <fullName evidence="3">Tetratricopeptide repeat protein</fullName>
    </submittedName>
</protein>
<dbReference type="Gene3D" id="1.25.40.10">
    <property type="entry name" value="Tetratricopeptide repeat domain"/>
    <property type="match status" value="1"/>
</dbReference>
<evidence type="ECO:0000313" key="4">
    <source>
        <dbReference type="Proteomes" id="UP000557872"/>
    </source>
</evidence>
<name>A0A851GDH5_9BACT</name>
<keyword evidence="2" id="KW-1133">Transmembrane helix</keyword>
<gene>
    <name evidence="3" type="ORF">HW115_08265</name>
</gene>
<dbReference type="AlphaFoldDB" id="A0A851GDH5"/>
<sequence>MNSHVPLKKQQSNILYIALVAIFLLGVTNLFCIAEEAKVKSPDLTSQPHPVAPTGWKDVSNPWHLQYYWSSTSISKSKINLSVKLSQRAFSPTAYNFEKEQFAKAGKEFIAELDKKAAEKNGFFVGNSTAGPWKMKTYVVRNTNLNYRRSYPNPMVVAVFYQENKKAWAAATLRIKCSDFPANAPPEWFAAHAIQGEAGQLASWSSNPKTWTPAAAPRWEAFKSKAQKEGAEKLQRFEADLKKVSAAYEQGLTLYLEVLHLFLKSQGADVPLNASYFRNPNPILFMKWYHWPKEVQPPVMPSSPQAKTPDAPSEKTPVSKEPLFKDPESKKTAAKEPLFKEPEDKESAPKEPAVKQPPFEQLITQASDALDQENYDLALKASQQAVKAKPQDLKARWYMGLAFIGQKKYKEAYAVLDAVAKDHPDNTKLRAFADKIGKKIEP</sequence>
<comment type="caution">
    <text evidence="3">The sequence shown here is derived from an EMBL/GenBank/DDBJ whole genome shotgun (WGS) entry which is preliminary data.</text>
</comment>
<feature type="region of interest" description="Disordered" evidence="1">
    <location>
        <begin position="299"/>
        <end position="359"/>
    </location>
</feature>
<dbReference type="SUPFAM" id="SSF48452">
    <property type="entry name" value="TPR-like"/>
    <property type="match status" value="1"/>
</dbReference>
<feature type="compositionally biased region" description="Basic and acidic residues" evidence="1">
    <location>
        <begin position="322"/>
        <end position="353"/>
    </location>
</feature>
<reference evidence="3 4" key="1">
    <citation type="submission" date="2020-07" db="EMBL/GenBank/DDBJ databases">
        <title>Roseicoccus Jingziensis gen. nov., sp. nov., isolated from coastal seawater.</title>
        <authorList>
            <person name="Feng X."/>
        </authorList>
    </citation>
    <scope>NUCLEOTIDE SEQUENCE [LARGE SCALE GENOMIC DNA]</scope>
    <source>
        <strain evidence="3 4">N1E253</strain>
    </source>
</reference>
<keyword evidence="2" id="KW-0472">Membrane</keyword>
<proteinExistence type="predicted"/>
<dbReference type="EMBL" id="JACBAZ010000002">
    <property type="protein sequence ID" value="NWK55603.1"/>
    <property type="molecule type" value="Genomic_DNA"/>
</dbReference>
<dbReference type="InterPro" id="IPR011990">
    <property type="entry name" value="TPR-like_helical_dom_sf"/>
</dbReference>
<keyword evidence="4" id="KW-1185">Reference proteome</keyword>
<keyword evidence="2" id="KW-0812">Transmembrane</keyword>
<evidence type="ECO:0000256" key="2">
    <source>
        <dbReference type="SAM" id="Phobius"/>
    </source>
</evidence>
<dbReference type="Proteomes" id="UP000557872">
    <property type="component" value="Unassembled WGS sequence"/>
</dbReference>
<feature type="transmembrane region" description="Helical" evidence="2">
    <location>
        <begin position="12"/>
        <end position="31"/>
    </location>
</feature>
<evidence type="ECO:0000313" key="3">
    <source>
        <dbReference type="EMBL" id="NWK55603.1"/>
    </source>
</evidence>
<dbReference type="Pfam" id="PF13432">
    <property type="entry name" value="TPR_16"/>
    <property type="match status" value="1"/>
</dbReference>
<accession>A0A851GDH5</accession>
<organism evidence="3 4">
    <name type="scientific">Oceaniferula marina</name>
    <dbReference type="NCBI Taxonomy" id="2748318"/>
    <lineage>
        <taxon>Bacteria</taxon>
        <taxon>Pseudomonadati</taxon>
        <taxon>Verrucomicrobiota</taxon>
        <taxon>Verrucomicrobiia</taxon>
        <taxon>Verrucomicrobiales</taxon>
        <taxon>Verrucomicrobiaceae</taxon>
        <taxon>Oceaniferula</taxon>
    </lineage>
</organism>
<dbReference type="RefSeq" id="WP_178932111.1">
    <property type="nucleotide sequence ID" value="NZ_JACBAZ010000002.1"/>
</dbReference>
<evidence type="ECO:0000256" key="1">
    <source>
        <dbReference type="SAM" id="MobiDB-lite"/>
    </source>
</evidence>